<gene>
    <name evidence="1" type="ORF">G7Y85_06300</name>
</gene>
<comment type="caution">
    <text evidence="1">The sequence shown here is derived from an EMBL/GenBank/DDBJ whole genome shotgun (WGS) entry which is preliminary data.</text>
</comment>
<protein>
    <submittedName>
        <fullName evidence="1">Uncharacterized protein</fullName>
    </submittedName>
</protein>
<dbReference type="RefSeq" id="WP_166253617.1">
    <property type="nucleotide sequence ID" value="NZ_JAAMOW010000003.1"/>
</dbReference>
<sequence>MEKQEAQAIASLVRKIEEQLIELRGAEMANTLAVRALLDQQGNAEQLRATIAADLGDAWPANPQATTEERALRKAVQKTLKQLGCSLSGQ</sequence>
<organism evidence="1 2">
    <name type="scientific">Solimonas terrae</name>
    <dbReference type="NCBI Taxonomy" id="1396819"/>
    <lineage>
        <taxon>Bacteria</taxon>
        <taxon>Pseudomonadati</taxon>
        <taxon>Pseudomonadota</taxon>
        <taxon>Gammaproteobacteria</taxon>
        <taxon>Nevskiales</taxon>
        <taxon>Nevskiaceae</taxon>
        <taxon>Solimonas</taxon>
    </lineage>
</organism>
<name>A0A6M2BQL2_9GAMM</name>
<keyword evidence="2" id="KW-1185">Reference proteome</keyword>
<evidence type="ECO:0000313" key="1">
    <source>
        <dbReference type="EMBL" id="NGY04367.1"/>
    </source>
</evidence>
<evidence type="ECO:0000313" key="2">
    <source>
        <dbReference type="Proteomes" id="UP000472676"/>
    </source>
</evidence>
<dbReference type="EMBL" id="JAAMOW010000003">
    <property type="protein sequence ID" value="NGY04367.1"/>
    <property type="molecule type" value="Genomic_DNA"/>
</dbReference>
<accession>A0A6M2BQL2</accession>
<dbReference type="AlphaFoldDB" id="A0A6M2BQL2"/>
<dbReference type="Proteomes" id="UP000472676">
    <property type="component" value="Unassembled WGS sequence"/>
</dbReference>
<proteinExistence type="predicted"/>
<reference evidence="1 2" key="1">
    <citation type="journal article" date="2014" name="Int. J. Syst. Evol. Microbiol.">
        <title>Solimonas terrae sp. nov., isolated from soil.</title>
        <authorList>
            <person name="Kim S.J."/>
            <person name="Moon J.Y."/>
            <person name="Weon H.Y."/>
            <person name="Ahn J.H."/>
            <person name="Chen W.M."/>
            <person name="Kwon S.W."/>
        </authorList>
    </citation>
    <scope>NUCLEOTIDE SEQUENCE [LARGE SCALE GENOMIC DNA]</scope>
    <source>
        <strain evidence="1 2">KIS83-12</strain>
    </source>
</reference>